<comment type="similarity">
    <text evidence="5">Belongs to the SAT4 family.</text>
</comment>
<evidence type="ECO:0000256" key="1">
    <source>
        <dbReference type="ARBA" id="ARBA00004141"/>
    </source>
</evidence>
<comment type="subcellular location">
    <subcellularLocation>
        <location evidence="1">Membrane</location>
        <topology evidence="1">Multi-pass membrane protein</topology>
    </subcellularLocation>
</comment>
<evidence type="ECO:0000256" key="5">
    <source>
        <dbReference type="ARBA" id="ARBA00038359"/>
    </source>
</evidence>
<evidence type="ECO:0000256" key="2">
    <source>
        <dbReference type="ARBA" id="ARBA00022692"/>
    </source>
</evidence>
<sequence length="241" mass="26741">MFEYGGRIQAIWYAIMDLTTALFPVYMVWELQMKRSTKWGLTFLMCGGIFAAAATFVKVYYMRDLTKLSDVTHAWAPIALWYMAEVFVLNIAGSLPTLRPLYSQIRGHLPSSVASALSKKKSSGSDIYQRDDFHTVGSDPPRRAAGRIAGNVTIDLQYIDNMSTQVKTRQDAGSSTESILPTNNEVVGKANTVRSSKPPSVVTSERGGDGGIQVRQDFSIGYDSRSHQDALAFERNNRLQV</sequence>
<evidence type="ECO:0000256" key="3">
    <source>
        <dbReference type="ARBA" id="ARBA00022989"/>
    </source>
</evidence>
<feature type="compositionally biased region" description="Polar residues" evidence="6">
    <location>
        <begin position="192"/>
        <end position="203"/>
    </location>
</feature>
<evidence type="ECO:0000313" key="9">
    <source>
        <dbReference type="EMBL" id="KAF2998611.1"/>
    </source>
</evidence>
<evidence type="ECO:0000313" key="10">
    <source>
        <dbReference type="Proteomes" id="UP000801428"/>
    </source>
</evidence>
<dbReference type="Proteomes" id="UP000801428">
    <property type="component" value="Unassembled WGS sequence"/>
</dbReference>
<accession>A0A9P4W8E6</accession>
<evidence type="ECO:0000256" key="7">
    <source>
        <dbReference type="SAM" id="Phobius"/>
    </source>
</evidence>
<feature type="transmembrane region" description="Helical" evidence="7">
    <location>
        <begin position="41"/>
        <end position="62"/>
    </location>
</feature>
<dbReference type="PANTHER" id="PTHR33048:SF146">
    <property type="entry name" value="INTEGRAL MEMBRANE PROTEIN"/>
    <property type="match status" value="1"/>
</dbReference>
<dbReference type="InterPro" id="IPR049326">
    <property type="entry name" value="Rhodopsin_dom_fungi"/>
</dbReference>
<keyword evidence="3 7" id="KW-1133">Transmembrane helix</keyword>
<reference evidence="9" key="1">
    <citation type="submission" date="2019-04" db="EMBL/GenBank/DDBJ databases">
        <title>Sequencing of skin fungus with MAO and IRED activity.</title>
        <authorList>
            <person name="Marsaioli A.J."/>
            <person name="Bonatto J.M.C."/>
            <person name="Reis Junior O."/>
        </authorList>
    </citation>
    <scope>NUCLEOTIDE SEQUENCE</scope>
    <source>
        <strain evidence="9">30M1</strain>
    </source>
</reference>
<evidence type="ECO:0000259" key="8">
    <source>
        <dbReference type="Pfam" id="PF20684"/>
    </source>
</evidence>
<dbReference type="AlphaFoldDB" id="A0A9P4W8E6"/>
<feature type="domain" description="Rhodopsin" evidence="8">
    <location>
        <begin position="8"/>
        <end position="103"/>
    </location>
</feature>
<protein>
    <recommendedName>
        <fullName evidence="8">Rhodopsin domain-containing protein</fullName>
    </recommendedName>
</protein>
<keyword evidence="2 7" id="KW-0812">Transmembrane</keyword>
<keyword evidence="10" id="KW-1185">Reference proteome</keyword>
<dbReference type="GO" id="GO:0016020">
    <property type="term" value="C:membrane"/>
    <property type="evidence" value="ECO:0007669"/>
    <property type="project" value="UniProtKB-SubCell"/>
</dbReference>
<feature type="transmembrane region" description="Helical" evidence="7">
    <location>
        <begin position="74"/>
        <end position="98"/>
    </location>
</feature>
<organism evidence="9 10">
    <name type="scientific">Curvularia kusanoi</name>
    <name type="common">Cochliobolus kusanoi</name>
    <dbReference type="NCBI Taxonomy" id="90978"/>
    <lineage>
        <taxon>Eukaryota</taxon>
        <taxon>Fungi</taxon>
        <taxon>Dikarya</taxon>
        <taxon>Ascomycota</taxon>
        <taxon>Pezizomycotina</taxon>
        <taxon>Dothideomycetes</taxon>
        <taxon>Pleosporomycetidae</taxon>
        <taxon>Pleosporales</taxon>
        <taxon>Pleosporineae</taxon>
        <taxon>Pleosporaceae</taxon>
        <taxon>Curvularia</taxon>
    </lineage>
</organism>
<name>A0A9P4W8E6_CURKU</name>
<dbReference type="Pfam" id="PF20684">
    <property type="entry name" value="Fung_rhodopsin"/>
    <property type="match status" value="1"/>
</dbReference>
<evidence type="ECO:0000256" key="6">
    <source>
        <dbReference type="SAM" id="MobiDB-lite"/>
    </source>
</evidence>
<proteinExistence type="inferred from homology"/>
<dbReference type="EMBL" id="SWKU01000019">
    <property type="protein sequence ID" value="KAF2998611.1"/>
    <property type="molecule type" value="Genomic_DNA"/>
</dbReference>
<gene>
    <name evidence="9" type="ORF">E8E13_006989</name>
</gene>
<dbReference type="OrthoDB" id="3752473at2759"/>
<comment type="caution">
    <text evidence="9">The sequence shown here is derived from an EMBL/GenBank/DDBJ whole genome shotgun (WGS) entry which is preliminary data.</text>
</comment>
<dbReference type="InterPro" id="IPR052337">
    <property type="entry name" value="SAT4-like"/>
</dbReference>
<dbReference type="PANTHER" id="PTHR33048">
    <property type="entry name" value="PTH11-LIKE INTEGRAL MEMBRANE PROTEIN (AFU_ORTHOLOGUE AFUA_5G11245)"/>
    <property type="match status" value="1"/>
</dbReference>
<feature type="transmembrane region" description="Helical" evidence="7">
    <location>
        <begin position="12"/>
        <end position="29"/>
    </location>
</feature>
<feature type="region of interest" description="Disordered" evidence="6">
    <location>
        <begin position="191"/>
        <end position="213"/>
    </location>
</feature>
<keyword evidence="4 7" id="KW-0472">Membrane</keyword>
<evidence type="ECO:0000256" key="4">
    <source>
        <dbReference type="ARBA" id="ARBA00023136"/>
    </source>
</evidence>